<evidence type="ECO:0000313" key="4">
    <source>
        <dbReference type="Proteomes" id="UP000823872"/>
    </source>
</evidence>
<keyword evidence="1" id="KW-1133">Transmembrane helix</keyword>
<dbReference type="GeneTree" id="ENSGT00390000001024"/>
<keyword evidence="4" id="KW-1185">Reference proteome</keyword>
<keyword evidence="1" id="KW-0472">Membrane</keyword>
<dbReference type="PANTHER" id="PTHR31701:SF2">
    <property type="entry name" value="ENDOPLASMIC RETICULUM MEMBRANE-ASSOCIATED RNA DEGRADATION PROTEIN"/>
    <property type="match status" value="1"/>
</dbReference>
<evidence type="ECO:0000259" key="2">
    <source>
        <dbReference type="Pfam" id="PF13910"/>
    </source>
</evidence>
<dbReference type="InterPro" id="IPR039635">
    <property type="entry name" value="ERMARD"/>
</dbReference>
<reference evidence="3" key="3">
    <citation type="submission" date="2025-09" db="UniProtKB">
        <authorList>
            <consortium name="Ensembl"/>
        </authorList>
    </citation>
    <scope>IDENTIFICATION</scope>
    <source>
        <strain evidence="3">breed Abyssinian</strain>
    </source>
</reference>
<name>A0ABI7YK64_FELCA</name>
<dbReference type="RefSeq" id="XP_023110385.2">
    <property type="nucleotide sequence ID" value="XM_023254617.2"/>
</dbReference>
<gene>
    <name evidence="3" type="primary">ERMARD</name>
</gene>
<organism evidence="3 4">
    <name type="scientific">Felis catus</name>
    <name type="common">Cat</name>
    <name type="synonym">Felis silvestris catus</name>
    <dbReference type="NCBI Taxonomy" id="9685"/>
    <lineage>
        <taxon>Eukaryota</taxon>
        <taxon>Metazoa</taxon>
        <taxon>Chordata</taxon>
        <taxon>Craniata</taxon>
        <taxon>Vertebrata</taxon>
        <taxon>Euteleostomi</taxon>
        <taxon>Mammalia</taxon>
        <taxon>Eutheria</taxon>
        <taxon>Laurasiatheria</taxon>
        <taxon>Carnivora</taxon>
        <taxon>Feliformia</taxon>
        <taxon>Felidae</taxon>
        <taxon>Felinae</taxon>
        <taxon>Felis</taxon>
    </lineage>
</organism>
<keyword evidence="1" id="KW-0812">Transmembrane</keyword>
<sequence length="689" mass="77877">MLCPGGTTRRRPDLGAVGYDSLGQMLLEDPIATCLSPSVYDMICKFGFEVRETCDINSIVTQRGEVCWKTITDCVIYTQSAQSLDYPGSVRLLGPVCEAVHSHLLSLTKEQFEICYTPWLQWTAFPELFPEILDALESLQSPAISLSLMKLTACLERALGDVFLLNGKECPFLLRDLLASEELAQVFGQSVMDVLKVFLGSPRGLNLRNILWHGFASPHEVPLKYCSMMTLLTAGLGQLLKSYLRQTKFALVHRPFRALPDLEDLAVFPDMTSEVLPVLEEVMKKSTFILKIMLPYWEEALIRFKAHRFADCAVLLLPQLETGLRRVFAVVNKCPRRLLTAEILAKHLSDGKLNQLPLFLGEPAMEFLWDFLNHQEGPRVRDHLSHGEISFPEFPKEAANQLLAFSTVLLLRFVDEGPLSVLKEKAAIRSLVGLAESYRAHLHPVSQLRKQVLSCEKSLGAWPLLSLPTEAEEAARLEGHSETDACNSLLTEIMSELCHHLPEDHRVARGLDSLPAEKWPQVIRELCSTPVPTLFCPRTVLEVLTVLRNITAHCARVSSQVAASAELRQRQWVERRLRSRQRQTYLHMLSSIKLLSPVLYLILLLIALELVNIHVVHGKNTCEYQQYLKFLKSILQYTENLVVYTSQERNKWNEAIVLTRTALLKIWTFSEKKQMLIHLAGKSASKGVP</sequence>
<evidence type="ECO:0000256" key="1">
    <source>
        <dbReference type="SAM" id="Phobius"/>
    </source>
</evidence>
<dbReference type="Pfam" id="PF13910">
    <property type="entry name" value="DUF4209"/>
    <property type="match status" value="1"/>
</dbReference>
<dbReference type="Ensembl" id="ENSFCTT00005048755.1">
    <property type="protein sequence ID" value="ENSFCTP00005035289.1"/>
    <property type="gene ID" value="ENSFCTG00005016960.1"/>
</dbReference>
<accession>A0ABI7YK64</accession>
<feature type="transmembrane region" description="Helical" evidence="1">
    <location>
        <begin position="585"/>
        <end position="608"/>
    </location>
</feature>
<dbReference type="GeneID" id="101083430"/>
<dbReference type="PANTHER" id="PTHR31701">
    <property type="entry name" value="ENDOPLASMIC RETICULUM MEMBRANE-ASSOCIATED RNA DEGRADATION PROTEIN"/>
    <property type="match status" value="1"/>
</dbReference>
<dbReference type="InterPro" id="IPR025209">
    <property type="entry name" value="DUF4209"/>
</dbReference>
<proteinExistence type="predicted"/>
<feature type="domain" description="DUF4209" evidence="2">
    <location>
        <begin position="155"/>
        <end position="234"/>
    </location>
</feature>
<evidence type="ECO:0000313" key="3">
    <source>
        <dbReference type="Ensembl" id="ENSFCTP00005035289.1"/>
    </source>
</evidence>
<reference evidence="3 4" key="1">
    <citation type="submission" date="2021-02" db="EMBL/GenBank/DDBJ databases">
        <title>Safari Cat Assemblies.</title>
        <authorList>
            <person name="Bredemeyer K.R."/>
            <person name="Murphy W.J."/>
        </authorList>
    </citation>
    <scope>NUCLEOTIDE SEQUENCE [LARGE SCALE GENOMIC DNA]</scope>
</reference>
<reference evidence="3" key="2">
    <citation type="submission" date="2025-08" db="UniProtKB">
        <authorList>
            <consortium name="Ensembl"/>
        </authorList>
    </citation>
    <scope>IDENTIFICATION</scope>
    <source>
        <strain evidence="3">breed Abyssinian</strain>
    </source>
</reference>
<protein>
    <recommendedName>
        <fullName evidence="2">DUF4209 domain-containing protein</fullName>
    </recommendedName>
</protein>
<dbReference type="Proteomes" id="UP000823872">
    <property type="component" value="Chromosome B2"/>
</dbReference>